<reference evidence="7" key="1">
    <citation type="submission" date="2017-04" db="EMBL/GenBank/DDBJ databases">
        <authorList>
            <person name="Varghese N."/>
            <person name="Submissions S."/>
        </authorList>
    </citation>
    <scope>NUCLEOTIDE SEQUENCE [LARGE SCALE GENOMIC DNA]</scope>
    <source>
        <strain evidence="7">B4P</strain>
    </source>
</reference>
<keyword evidence="5" id="KW-0479">Metal-binding</keyword>
<protein>
    <recommendedName>
        <fullName evidence="2">Putative 4-hydroxy-4-methyl-2-oxoglutarate aldolase</fullName>
    </recommendedName>
    <alternativeName>
        <fullName evidence="3">Regulator of ribonuclease activity homolog</fullName>
    </alternativeName>
    <alternativeName>
        <fullName evidence="4">RraA-like protein</fullName>
    </alternativeName>
</protein>
<keyword evidence="5" id="KW-0460">Magnesium</keyword>
<dbReference type="STRING" id="464029.SAMN02982989_5818"/>
<evidence type="ECO:0000256" key="1">
    <source>
        <dbReference type="ARBA" id="ARBA00001968"/>
    </source>
</evidence>
<evidence type="ECO:0000256" key="5">
    <source>
        <dbReference type="PIRSR" id="PIRSR605493-1"/>
    </source>
</evidence>
<dbReference type="PANTHER" id="PTHR33254">
    <property type="entry name" value="4-HYDROXY-4-METHYL-2-OXOGLUTARATE ALDOLASE 3-RELATED"/>
    <property type="match status" value="1"/>
</dbReference>
<proteinExistence type="predicted"/>
<feature type="binding site" evidence="5">
    <location>
        <position position="120"/>
    </location>
    <ligand>
        <name>Mg(2+)</name>
        <dbReference type="ChEBI" id="CHEBI:18420"/>
    </ligand>
</feature>
<evidence type="ECO:0000256" key="3">
    <source>
        <dbReference type="ARBA" id="ARBA00029596"/>
    </source>
</evidence>
<dbReference type="OrthoDB" id="9812532at2"/>
<gene>
    <name evidence="6" type="ORF">SAMN02982989_5818</name>
</gene>
<dbReference type="RefSeq" id="WP_085421181.1">
    <property type="nucleotide sequence ID" value="NZ_FXAF01000003.1"/>
</dbReference>
<dbReference type="SUPFAM" id="SSF89562">
    <property type="entry name" value="RraA-like"/>
    <property type="match status" value="1"/>
</dbReference>
<dbReference type="Gene3D" id="3.50.30.40">
    <property type="entry name" value="Ribonuclease E inhibitor RraA/RraA-like"/>
    <property type="match status" value="1"/>
</dbReference>
<evidence type="ECO:0000313" key="6">
    <source>
        <dbReference type="EMBL" id="SMF21085.1"/>
    </source>
</evidence>
<evidence type="ECO:0000313" key="7">
    <source>
        <dbReference type="Proteomes" id="UP000192903"/>
    </source>
</evidence>
<comment type="cofactor">
    <cofactor evidence="1">
        <name>a divalent metal cation</name>
        <dbReference type="ChEBI" id="CHEBI:60240"/>
    </cofactor>
</comment>
<dbReference type="GO" id="GO:0046872">
    <property type="term" value="F:metal ion binding"/>
    <property type="evidence" value="ECO:0007669"/>
    <property type="project" value="UniProtKB-KW"/>
</dbReference>
<dbReference type="AlphaFoldDB" id="A0A1X7DTA7"/>
<dbReference type="Proteomes" id="UP000192903">
    <property type="component" value="Unassembled WGS sequence"/>
</dbReference>
<feature type="binding site" evidence="5">
    <location>
        <position position="119"/>
    </location>
    <ligand>
        <name>substrate</name>
    </ligand>
</feature>
<dbReference type="NCBIfam" id="NF004850">
    <property type="entry name" value="PRK06201.1"/>
    <property type="match status" value="1"/>
</dbReference>
<dbReference type="Pfam" id="PF03737">
    <property type="entry name" value="RraA-like"/>
    <property type="match status" value="1"/>
</dbReference>
<feature type="binding site" evidence="5">
    <location>
        <begin position="97"/>
        <end position="100"/>
    </location>
    <ligand>
        <name>substrate</name>
    </ligand>
</feature>
<dbReference type="CDD" id="cd16841">
    <property type="entry name" value="RraA_family"/>
    <property type="match status" value="1"/>
</dbReference>
<dbReference type="EMBL" id="FXAF01000003">
    <property type="protein sequence ID" value="SMF21085.1"/>
    <property type="molecule type" value="Genomic_DNA"/>
</dbReference>
<name>A0A1X7DTA7_9HYPH</name>
<organism evidence="6 7">
    <name type="scientific">Xaviernesmea oryzae</name>
    <dbReference type="NCBI Taxonomy" id="464029"/>
    <lineage>
        <taxon>Bacteria</taxon>
        <taxon>Pseudomonadati</taxon>
        <taxon>Pseudomonadota</taxon>
        <taxon>Alphaproteobacteria</taxon>
        <taxon>Hyphomicrobiales</taxon>
        <taxon>Rhizobiaceae</taxon>
        <taxon>Rhizobium/Agrobacterium group</taxon>
        <taxon>Xaviernesmea</taxon>
    </lineage>
</organism>
<dbReference type="InterPro" id="IPR036704">
    <property type="entry name" value="RraA/RraA-like_sf"/>
</dbReference>
<sequence>MTNLRVMQPRRRVSPETVEKFRIIPAAVISDCMSRLAAGGAELRPMHGGGKVLAGPAFTVKTRPGDNLFVHKAIDTAHPGDILVVDAGGDLTNAIVGEMMLTHAETRGIAGVVIYGAIRDYGHVKNHTFPVFAAGVTHRGPLHDGPGEINVPIAINGMVIEPGDLMIGDDDGLMCIPYDETELVYPHAAKRLAGENAQRERVRNGTVDRRWIDDCLAKIDYTVEYL</sequence>
<dbReference type="InterPro" id="IPR005493">
    <property type="entry name" value="RraA/RraA-like"/>
</dbReference>
<evidence type="ECO:0000256" key="2">
    <source>
        <dbReference type="ARBA" id="ARBA00016549"/>
    </source>
</evidence>
<comment type="cofactor">
    <cofactor evidence="5">
        <name>Mg(2+)</name>
        <dbReference type="ChEBI" id="CHEBI:18420"/>
    </cofactor>
</comment>
<keyword evidence="7" id="KW-1185">Reference proteome</keyword>
<dbReference type="PANTHER" id="PTHR33254:SF4">
    <property type="entry name" value="4-HYDROXY-4-METHYL-2-OXOGLUTARATE ALDOLASE 3-RELATED"/>
    <property type="match status" value="1"/>
</dbReference>
<evidence type="ECO:0000256" key="4">
    <source>
        <dbReference type="ARBA" id="ARBA00030169"/>
    </source>
</evidence>
<accession>A0A1X7DTA7</accession>